<protein>
    <submittedName>
        <fullName evidence="2">TIGR03086 family metal-binding protein</fullName>
    </submittedName>
</protein>
<reference evidence="3" key="1">
    <citation type="journal article" date="2019" name="Int. J. Syst. Evol. Microbiol.">
        <title>The Global Catalogue of Microorganisms (GCM) 10K type strain sequencing project: providing services to taxonomists for standard genome sequencing and annotation.</title>
        <authorList>
            <consortium name="The Broad Institute Genomics Platform"/>
            <consortium name="The Broad Institute Genome Sequencing Center for Infectious Disease"/>
            <person name="Wu L."/>
            <person name="Ma J."/>
        </authorList>
    </citation>
    <scope>NUCLEOTIDE SEQUENCE [LARGE SCALE GENOMIC DNA]</scope>
    <source>
        <strain evidence="3">CGMCC 4.1469</strain>
    </source>
</reference>
<gene>
    <name evidence="2" type="ORF">ACFP0N_18680</name>
</gene>
<comment type="caution">
    <text evidence="2">The sequence shown here is derived from an EMBL/GenBank/DDBJ whole genome shotgun (WGS) entry which is preliminary data.</text>
</comment>
<dbReference type="InterPro" id="IPR034660">
    <property type="entry name" value="DinB/YfiT-like"/>
</dbReference>
<dbReference type="SUPFAM" id="SSF109854">
    <property type="entry name" value="DinB/YfiT-like putative metalloenzymes"/>
    <property type="match status" value="1"/>
</dbReference>
<organism evidence="2 3">
    <name type="scientific">Kitasatospora aburaviensis</name>
    <dbReference type="NCBI Taxonomy" id="67265"/>
    <lineage>
        <taxon>Bacteria</taxon>
        <taxon>Bacillati</taxon>
        <taxon>Actinomycetota</taxon>
        <taxon>Actinomycetes</taxon>
        <taxon>Kitasatosporales</taxon>
        <taxon>Streptomycetaceae</taxon>
        <taxon>Kitasatospora</taxon>
    </lineage>
</organism>
<dbReference type="EMBL" id="JBHSOD010000022">
    <property type="protein sequence ID" value="MFC5886999.1"/>
    <property type="molecule type" value="Genomic_DNA"/>
</dbReference>
<keyword evidence="3" id="KW-1185">Reference proteome</keyword>
<evidence type="ECO:0000313" key="3">
    <source>
        <dbReference type="Proteomes" id="UP001596067"/>
    </source>
</evidence>
<sequence length="221" mass="22944">MKPAGRPGVAGLPDLPDLLDLHARSLESAARLVDTVQPEQLVLATPCAGWTLRELLAHTVGQHRGFAAAARGAGPDLALFAAVPVGNDPAGAFRRSAMELAAAFAEAAADGERRLRLPEIRPDGAFPLRLAIGFHLLDTLVHTWDAAAALGVGAGVAAAVDGEPRLADALLAVAERVPAGPADRAPGRAFRERREPGDAAGPFDRVLALLGRDPAWTLPAR</sequence>
<dbReference type="InterPro" id="IPR017520">
    <property type="entry name" value="CHP03086"/>
</dbReference>
<evidence type="ECO:0000313" key="2">
    <source>
        <dbReference type="EMBL" id="MFC5886999.1"/>
    </source>
</evidence>
<accession>A0ABW1F1F2</accession>
<dbReference type="Pfam" id="PF11716">
    <property type="entry name" value="MDMPI_N"/>
    <property type="match status" value="1"/>
</dbReference>
<dbReference type="Proteomes" id="UP001596067">
    <property type="component" value="Unassembled WGS sequence"/>
</dbReference>
<dbReference type="InterPro" id="IPR024344">
    <property type="entry name" value="MDMPI_metal-binding"/>
</dbReference>
<dbReference type="RefSeq" id="WP_313764911.1">
    <property type="nucleotide sequence ID" value="NZ_BAAAVH010000051.1"/>
</dbReference>
<dbReference type="InterPro" id="IPR017517">
    <property type="entry name" value="Maleyloyr_isom"/>
</dbReference>
<dbReference type="NCBIfam" id="TIGR03086">
    <property type="entry name" value="TIGR03086 family metal-binding protein"/>
    <property type="match status" value="1"/>
</dbReference>
<dbReference type="Gene3D" id="1.20.120.450">
    <property type="entry name" value="dinb family like domain"/>
    <property type="match status" value="1"/>
</dbReference>
<feature type="domain" description="Mycothiol-dependent maleylpyruvate isomerase metal-binding" evidence="1">
    <location>
        <begin position="25"/>
        <end position="147"/>
    </location>
</feature>
<dbReference type="NCBIfam" id="TIGR03083">
    <property type="entry name" value="maleylpyruvate isomerase family mycothiol-dependent enzyme"/>
    <property type="match status" value="1"/>
</dbReference>
<name>A0ABW1F1F2_9ACTN</name>
<proteinExistence type="predicted"/>
<evidence type="ECO:0000259" key="1">
    <source>
        <dbReference type="Pfam" id="PF11716"/>
    </source>
</evidence>